<protein>
    <recommendedName>
        <fullName evidence="3">Mitochondrial transcription rescue factor 1 C-terminal domain-containing protein</fullName>
    </recommendedName>
</protein>
<dbReference type="InterPro" id="IPR057896">
    <property type="entry name" value="MTRES1_C"/>
</dbReference>
<dbReference type="AlphaFoldDB" id="A0A131Y1U3"/>
<dbReference type="PANTHER" id="PTHR13633:SF3">
    <property type="entry name" value="MITOCHONDRIAL TRANSCRIPTION RESCUE FACTOR 1"/>
    <property type="match status" value="1"/>
</dbReference>
<sequence>MSACAAAMATFRNVRYAKFSGALLRAACPRTLGVEILAPGAPRPPISARDHHSLVPIFPRTLEQPLTWLYTCQLRWKSKKSKAKARPEADESDDDEDEEDDEEVDEDTAFGDNVRTAFVSSLRVDSIMKAGIGMSKAKVVEAFYSSLIRLNGNRISKKSTQLEKGDELDFIVGLKADNPNLMEVHRVTLLQVHSDQVTDKGRFKVKLRRQKNLTIEKYVDYE</sequence>
<dbReference type="PANTHER" id="PTHR13633">
    <property type="entry name" value="MITOCHONDRIAL TRANSCRIPTION RESCUE FACTOR 1"/>
    <property type="match status" value="1"/>
</dbReference>
<name>A0A131Y1U3_IXORI</name>
<dbReference type="PROSITE" id="PS50889">
    <property type="entry name" value="S4"/>
    <property type="match status" value="1"/>
</dbReference>
<dbReference type="GO" id="GO:0003723">
    <property type="term" value="F:RNA binding"/>
    <property type="evidence" value="ECO:0007669"/>
    <property type="project" value="UniProtKB-KW"/>
</dbReference>
<feature type="region of interest" description="Disordered" evidence="2">
    <location>
        <begin position="81"/>
        <end position="107"/>
    </location>
</feature>
<dbReference type="Pfam" id="PF25818">
    <property type="entry name" value="MTRES1_C"/>
    <property type="match status" value="1"/>
</dbReference>
<proteinExistence type="evidence at transcript level"/>
<dbReference type="EMBL" id="GEFM01003466">
    <property type="protein sequence ID" value="JAP72330.1"/>
    <property type="molecule type" value="mRNA"/>
</dbReference>
<dbReference type="GO" id="GO:1903108">
    <property type="term" value="P:regulation of mitochondrial transcription"/>
    <property type="evidence" value="ECO:0007669"/>
    <property type="project" value="TreeGrafter"/>
</dbReference>
<keyword evidence="1" id="KW-0694">RNA-binding</keyword>
<evidence type="ECO:0000256" key="2">
    <source>
        <dbReference type="SAM" id="MobiDB-lite"/>
    </source>
</evidence>
<feature type="compositionally biased region" description="Acidic residues" evidence="2">
    <location>
        <begin position="90"/>
        <end position="107"/>
    </location>
</feature>
<organism evidence="4">
    <name type="scientific">Ixodes ricinus</name>
    <name type="common">Common tick</name>
    <name type="synonym">Acarus ricinus</name>
    <dbReference type="NCBI Taxonomy" id="34613"/>
    <lineage>
        <taxon>Eukaryota</taxon>
        <taxon>Metazoa</taxon>
        <taxon>Ecdysozoa</taxon>
        <taxon>Arthropoda</taxon>
        <taxon>Chelicerata</taxon>
        <taxon>Arachnida</taxon>
        <taxon>Acari</taxon>
        <taxon>Parasitiformes</taxon>
        <taxon>Ixodida</taxon>
        <taxon>Ixodoidea</taxon>
        <taxon>Ixodidae</taxon>
        <taxon>Ixodinae</taxon>
        <taxon>Ixodes</taxon>
    </lineage>
</organism>
<evidence type="ECO:0000259" key="3">
    <source>
        <dbReference type="Pfam" id="PF25818"/>
    </source>
</evidence>
<evidence type="ECO:0000313" key="4">
    <source>
        <dbReference type="EMBL" id="JAP72330.1"/>
    </source>
</evidence>
<reference evidence="4" key="1">
    <citation type="submission" date="2016-02" db="EMBL/GenBank/DDBJ databases">
        <title>RNAseq analyses of the midgut from blood- or serum-fed Ixodes ricinus ticks.</title>
        <authorList>
            <person name="Perner J."/>
            <person name="Provaznik J."/>
            <person name="Schrenkova J."/>
            <person name="Urbanova V."/>
            <person name="Ribeiro J.M."/>
            <person name="Kopacek P."/>
        </authorList>
    </citation>
    <scope>NUCLEOTIDE SEQUENCE</scope>
    <source>
        <tissue evidence="4">Gut</tissue>
    </source>
</reference>
<feature type="domain" description="Mitochondrial transcription rescue factor 1 C-terminal" evidence="3">
    <location>
        <begin position="117"/>
        <end position="217"/>
    </location>
</feature>
<evidence type="ECO:0000256" key="1">
    <source>
        <dbReference type="PROSITE-ProRule" id="PRU00182"/>
    </source>
</evidence>
<dbReference type="SUPFAM" id="SSF55174">
    <property type="entry name" value="Alpha-L RNA-binding motif"/>
    <property type="match status" value="1"/>
</dbReference>
<dbReference type="GO" id="GO:0005739">
    <property type="term" value="C:mitochondrion"/>
    <property type="evidence" value="ECO:0007669"/>
    <property type="project" value="TreeGrafter"/>
</dbReference>
<accession>A0A131Y1U3</accession>